<dbReference type="Gene3D" id="1.10.150.130">
    <property type="match status" value="1"/>
</dbReference>
<dbReference type="InterPro" id="IPR050090">
    <property type="entry name" value="Tyrosine_recombinase_XerCD"/>
</dbReference>
<sequence>MAIKQRYGVWHCDFFTPDGKRIRQSLGTTDKRQAQELHDKLKSEAWRAAKIGEAPVKTFDEACLRWLDEKQHKKCLDDDKSKIGFWRQYFGGKPLSFITEERIQAAVARMVNRKHRLNWESMRDGCKKSGQQCPEYIPRPVAQATKYSHLAFIRSLLRIAANEWKWLDKLPVVKAHQPKQKRIRWLTKEEATRLIDCMPEHLKPVVIFALATGLRRSNIVDLEWSQIDMQRRVAWIHPEDAKAGRAIGVALNDTACNVLKKQIGKHSQWVFVHVKSSVRADGTRTKEVRKMRSDSNTGWRAGLKRAGIENFRFHDLRHTWASWLIQSGVPLSVLQEMGGWESIEMVRRYAHLAPTHLTEHAKQIDIIMGNYGTNSTRELKDVAGTKGN</sequence>
<dbReference type="InterPro" id="IPR011010">
    <property type="entry name" value="DNA_brk_join_enz"/>
</dbReference>
<dbReference type="EMBL" id="SZPQ01000047">
    <property type="protein sequence ID" value="TKI03331.1"/>
    <property type="molecule type" value="Genomic_DNA"/>
</dbReference>
<dbReference type="InterPro" id="IPR010998">
    <property type="entry name" value="Integrase_recombinase_N"/>
</dbReference>
<comment type="similarity">
    <text evidence="1">Belongs to the 'phage' integrase family.</text>
</comment>
<evidence type="ECO:0000256" key="4">
    <source>
        <dbReference type="ARBA" id="ARBA00023172"/>
    </source>
</evidence>
<feature type="domain" description="Core-binding (CB)" evidence="7">
    <location>
        <begin position="57"/>
        <end position="161"/>
    </location>
</feature>
<proteinExistence type="inferred from homology"/>
<organism evidence="8 9">
    <name type="scientific">Martelella alba</name>
    <dbReference type="NCBI Taxonomy" id="2590451"/>
    <lineage>
        <taxon>Bacteria</taxon>
        <taxon>Pseudomonadati</taxon>
        <taxon>Pseudomonadota</taxon>
        <taxon>Alphaproteobacteria</taxon>
        <taxon>Hyphomicrobiales</taxon>
        <taxon>Aurantimonadaceae</taxon>
        <taxon>Martelella</taxon>
    </lineage>
</organism>
<comment type="caution">
    <text evidence="8">The sequence shown here is derived from an EMBL/GenBank/DDBJ whole genome shotgun (WGS) entry which is preliminary data.</text>
</comment>
<dbReference type="PROSITE" id="PS51898">
    <property type="entry name" value="TYR_RECOMBINASE"/>
    <property type="match status" value="1"/>
</dbReference>
<protein>
    <submittedName>
        <fullName evidence="8">Site-specific integrase</fullName>
    </submittedName>
</protein>
<keyword evidence="2" id="KW-0229">DNA integration</keyword>
<dbReference type="PROSITE" id="PS51900">
    <property type="entry name" value="CB"/>
    <property type="match status" value="1"/>
</dbReference>
<evidence type="ECO:0000256" key="5">
    <source>
        <dbReference type="PROSITE-ProRule" id="PRU01248"/>
    </source>
</evidence>
<evidence type="ECO:0000313" key="8">
    <source>
        <dbReference type="EMBL" id="TKI03331.1"/>
    </source>
</evidence>
<keyword evidence="3 5" id="KW-0238">DNA-binding</keyword>
<dbReference type="SUPFAM" id="SSF56349">
    <property type="entry name" value="DNA breaking-rejoining enzymes"/>
    <property type="match status" value="1"/>
</dbReference>
<evidence type="ECO:0000259" key="6">
    <source>
        <dbReference type="PROSITE" id="PS51898"/>
    </source>
</evidence>
<evidence type="ECO:0000259" key="7">
    <source>
        <dbReference type="PROSITE" id="PS51900"/>
    </source>
</evidence>
<dbReference type="PANTHER" id="PTHR30349">
    <property type="entry name" value="PHAGE INTEGRASE-RELATED"/>
    <property type="match status" value="1"/>
</dbReference>
<keyword evidence="9" id="KW-1185">Reference proteome</keyword>
<dbReference type="InterPro" id="IPR002104">
    <property type="entry name" value="Integrase_catalytic"/>
</dbReference>
<keyword evidence="4" id="KW-0233">DNA recombination</keyword>
<dbReference type="InterPro" id="IPR013762">
    <property type="entry name" value="Integrase-like_cat_sf"/>
</dbReference>
<gene>
    <name evidence="8" type="ORF">FCN80_22105</name>
</gene>
<dbReference type="Gene3D" id="1.10.443.10">
    <property type="entry name" value="Intergrase catalytic core"/>
    <property type="match status" value="1"/>
</dbReference>
<accession>A0ABY2SJJ5</accession>
<evidence type="ECO:0000256" key="2">
    <source>
        <dbReference type="ARBA" id="ARBA00022908"/>
    </source>
</evidence>
<evidence type="ECO:0000256" key="3">
    <source>
        <dbReference type="ARBA" id="ARBA00023125"/>
    </source>
</evidence>
<dbReference type="Proteomes" id="UP000305202">
    <property type="component" value="Unassembled WGS sequence"/>
</dbReference>
<dbReference type="Pfam" id="PF00589">
    <property type="entry name" value="Phage_integrase"/>
    <property type="match status" value="1"/>
</dbReference>
<name>A0ABY2SJJ5_9HYPH</name>
<reference evidence="8 9" key="1">
    <citation type="submission" date="2019-04" db="EMBL/GenBank/DDBJ databases">
        <authorList>
            <person name="Li M."/>
            <person name="Gao C."/>
        </authorList>
    </citation>
    <scope>NUCLEOTIDE SEQUENCE [LARGE SCALE GENOMIC DNA]</scope>
    <source>
        <strain evidence="8 9">BGMRC 2031</strain>
    </source>
</reference>
<feature type="domain" description="Tyr recombinase" evidence="6">
    <location>
        <begin position="181"/>
        <end position="362"/>
    </location>
</feature>
<dbReference type="CDD" id="cd00796">
    <property type="entry name" value="INT_Rci_Hp1_C"/>
    <property type="match status" value="1"/>
</dbReference>
<dbReference type="PANTHER" id="PTHR30349:SF64">
    <property type="entry name" value="PROPHAGE INTEGRASE INTD-RELATED"/>
    <property type="match status" value="1"/>
</dbReference>
<dbReference type="InterPro" id="IPR044068">
    <property type="entry name" value="CB"/>
</dbReference>
<evidence type="ECO:0000313" key="9">
    <source>
        <dbReference type="Proteomes" id="UP000305202"/>
    </source>
</evidence>
<evidence type="ECO:0000256" key="1">
    <source>
        <dbReference type="ARBA" id="ARBA00008857"/>
    </source>
</evidence>